<evidence type="ECO:0000256" key="2">
    <source>
        <dbReference type="ARBA" id="ARBA00012616"/>
    </source>
</evidence>
<dbReference type="SUPFAM" id="SSF101790">
    <property type="entry name" value="Aminomethyltransferase beta-barrel domain"/>
    <property type="match status" value="1"/>
</dbReference>
<evidence type="ECO:0000256" key="7">
    <source>
        <dbReference type="HAMAP-Rule" id="MF_00259"/>
    </source>
</evidence>
<dbReference type="HAMAP" id="MF_00259">
    <property type="entry name" value="GcvT"/>
    <property type="match status" value="1"/>
</dbReference>
<dbReference type="GO" id="GO:0004047">
    <property type="term" value="F:aminomethyltransferase activity"/>
    <property type="evidence" value="ECO:0007669"/>
    <property type="project" value="UniProtKB-UniRule"/>
</dbReference>
<dbReference type="PIRSF" id="PIRSF006487">
    <property type="entry name" value="GcvT"/>
    <property type="match status" value="1"/>
</dbReference>
<dbReference type="Pfam" id="PF08669">
    <property type="entry name" value="GCV_T_C"/>
    <property type="match status" value="1"/>
</dbReference>
<dbReference type="EC" id="2.1.2.10" evidence="2 7"/>
<keyword evidence="12" id="KW-1185">Reference proteome</keyword>
<comment type="catalytic activity">
    <reaction evidence="6 7">
        <text>N(6)-[(R)-S(8)-aminomethyldihydrolipoyl]-L-lysyl-[protein] + (6S)-5,6,7,8-tetrahydrofolate = N(6)-[(R)-dihydrolipoyl]-L-lysyl-[protein] + (6R)-5,10-methylene-5,6,7,8-tetrahydrofolate + NH4(+)</text>
        <dbReference type="Rhea" id="RHEA:16945"/>
        <dbReference type="Rhea" id="RHEA-COMP:10475"/>
        <dbReference type="Rhea" id="RHEA-COMP:10492"/>
        <dbReference type="ChEBI" id="CHEBI:15636"/>
        <dbReference type="ChEBI" id="CHEBI:28938"/>
        <dbReference type="ChEBI" id="CHEBI:57453"/>
        <dbReference type="ChEBI" id="CHEBI:83100"/>
        <dbReference type="ChEBI" id="CHEBI:83143"/>
        <dbReference type="EC" id="2.1.2.10"/>
    </reaction>
</comment>
<proteinExistence type="inferred from homology"/>
<dbReference type="NCBIfam" id="TIGR00528">
    <property type="entry name" value="gcvT"/>
    <property type="match status" value="1"/>
</dbReference>
<dbReference type="OrthoDB" id="9774591at2"/>
<dbReference type="GO" id="GO:0005829">
    <property type="term" value="C:cytosol"/>
    <property type="evidence" value="ECO:0007669"/>
    <property type="project" value="TreeGrafter"/>
</dbReference>
<dbReference type="FunFam" id="3.30.70.1400:FF:000001">
    <property type="entry name" value="Aminomethyltransferase"/>
    <property type="match status" value="1"/>
</dbReference>
<dbReference type="Gene3D" id="4.10.1250.10">
    <property type="entry name" value="Aminomethyltransferase fragment"/>
    <property type="match status" value="1"/>
</dbReference>
<dbReference type="InterPro" id="IPR022903">
    <property type="entry name" value="GcvT_bac"/>
</dbReference>
<dbReference type="PANTHER" id="PTHR43757:SF2">
    <property type="entry name" value="AMINOMETHYLTRANSFERASE, MITOCHONDRIAL"/>
    <property type="match status" value="1"/>
</dbReference>
<evidence type="ECO:0000259" key="10">
    <source>
        <dbReference type="Pfam" id="PF08669"/>
    </source>
</evidence>
<dbReference type="InterPro" id="IPR006223">
    <property type="entry name" value="GcvT"/>
</dbReference>
<dbReference type="GO" id="GO:0005960">
    <property type="term" value="C:glycine cleavage complex"/>
    <property type="evidence" value="ECO:0007669"/>
    <property type="project" value="InterPro"/>
</dbReference>
<feature type="domain" description="Aminomethyltransferase C-terminal" evidence="10">
    <location>
        <begin position="285"/>
        <end position="362"/>
    </location>
</feature>
<protein>
    <recommendedName>
        <fullName evidence="2 7">Aminomethyltransferase</fullName>
        <ecNumber evidence="2 7">2.1.2.10</ecNumber>
    </recommendedName>
    <alternativeName>
        <fullName evidence="5 7">Glycine cleavage system T protein</fullName>
    </alternativeName>
</protein>
<dbReference type="AlphaFoldDB" id="A0A1M5CHP6"/>
<dbReference type="InterPro" id="IPR027266">
    <property type="entry name" value="TrmE/GcvT-like"/>
</dbReference>
<dbReference type="FunFam" id="2.40.30.110:FF:000003">
    <property type="entry name" value="Aminomethyltransferase"/>
    <property type="match status" value="1"/>
</dbReference>
<comment type="subunit">
    <text evidence="7">The glycine cleavage system is composed of four proteins: P, T, L and H.</text>
</comment>
<dbReference type="InterPro" id="IPR006222">
    <property type="entry name" value="GCVT_N"/>
</dbReference>
<evidence type="ECO:0000256" key="8">
    <source>
        <dbReference type="PIRSR" id="PIRSR006487-1"/>
    </source>
</evidence>
<evidence type="ECO:0000256" key="4">
    <source>
        <dbReference type="ARBA" id="ARBA00022679"/>
    </source>
</evidence>
<evidence type="ECO:0000259" key="9">
    <source>
        <dbReference type="Pfam" id="PF01571"/>
    </source>
</evidence>
<accession>A0A1M5CHP6</accession>
<feature type="domain" description="GCVT N-terminal" evidence="9">
    <location>
        <begin position="9"/>
        <end position="267"/>
    </location>
</feature>
<name>A0A1M5CHP6_9FIRM</name>
<sequence>MENLRKTPLYARHLEMGGKMVNFSGWALPVQYRSIIEEHQAVREKAGLFDVSHMGEIRISGSGSLELLQKAVTNDVSRLLPGHVLYSPVCNPGGGVVDDILVYRLGEDEFLLVVNAANREKDFSWFKQLAVEFPGVCIEDISSQVAQLALQGPLSVQILARLTSADPGSLPYYRASLDVEVSGVKCMLSRTGYTGEDGFELYCAAEEACRLWDEIMIAGEKDGLIPCGLGARDTLRLEAALPLYGHELDEDITPLEAGLERFICWQKDFTGKEVLLQQKEKGVRRRLVGLEMVDRGIPRKGYTLTSNGQVIGEITSGTQSPTLGKALGLGYVSVESAAVDTVVEVEIRGRNYPARVVPVPFYRRKRTV</sequence>
<evidence type="ECO:0000256" key="1">
    <source>
        <dbReference type="ARBA" id="ARBA00008609"/>
    </source>
</evidence>
<evidence type="ECO:0000313" key="12">
    <source>
        <dbReference type="Proteomes" id="UP000184196"/>
    </source>
</evidence>
<dbReference type="GO" id="GO:0008483">
    <property type="term" value="F:transaminase activity"/>
    <property type="evidence" value="ECO:0007669"/>
    <property type="project" value="UniProtKB-KW"/>
</dbReference>
<dbReference type="GO" id="GO:0019464">
    <property type="term" value="P:glycine decarboxylation via glycine cleavage system"/>
    <property type="evidence" value="ECO:0007669"/>
    <property type="project" value="UniProtKB-UniRule"/>
</dbReference>
<dbReference type="InterPro" id="IPR029043">
    <property type="entry name" value="GcvT/YgfZ_C"/>
</dbReference>
<keyword evidence="4 7" id="KW-0808">Transferase</keyword>
<evidence type="ECO:0000256" key="5">
    <source>
        <dbReference type="ARBA" id="ARBA00031395"/>
    </source>
</evidence>
<evidence type="ECO:0000256" key="6">
    <source>
        <dbReference type="ARBA" id="ARBA00047665"/>
    </source>
</evidence>
<dbReference type="Pfam" id="PF01571">
    <property type="entry name" value="GCV_T"/>
    <property type="match status" value="1"/>
</dbReference>
<evidence type="ECO:0000313" key="11">
    <source>
        <dbReference type="EMBL" id="SHF53932.1"/>
    </source>
</evidence>
<keyword evidence="3 7" id="KW-0032">Aminotransferase</keyword>
<dbReference type="InterPro" id="IPR013977">
    <property type="entry name" value="GcvT_C"/>
</dbReference>
<dbReference type="NCBIfam" id="NF001567">
    <property type="entry name" value="PRK00389.1"/>
    <property type="match status" value="1"/>
</dbReference>
<dbReference type="PANTHER" id="PTHR43757">
    <property type="entry name" value="AMINOMETHYLTRANSFERASE"/>
    <property type="match status" value="1"/>
</dbReference>
<reference evidence="12" key="1">
    <citation type="submission" date="2016-11" db="EMBL/GenBank/DDBJ databases">
        <authorList>
            <person name="Varghese N."/>
            <person name="Submissions S."/>
        </authorList>
    </citation>
    <scope>NUCLEOTIDE SEQUENCE [LARGE SCALE GENOMIC DNA]</scope>
    <source>
        <strain evidence="12">DSM 11792</strain>
    </source>
</reference>
<evidence type="ECO:0000256" key="3">
    <source>
        <dbReference type="ARBA" id="ARBA00022576"/>
    </source>
</evidence>
<gene>
    <name evidence="7" type="primary">gcvT</name>
    <name evidence="11" type="ORF">SAMN02745218_02537</name>
</gene>
<dbReference type="SUPFAM" id="SSF103025">
    <property type="entry name" value="Folate-binding domain"/>
    <property type="match status" value="1"/>
</dbReference>
<dbReference type="Gene3D" id="2.40.30.110">
    <property type="entry name" value="Aminomethyltransferase beta-barrel domains"/>
    <property type="match status" value="1"/>
</dbReference>
<dbReference type="InterPro" id="IPR028896">
    <property type="entry name" value="GcvT/YgfZ/DmdA"/>
</dbReference>
<dbReference type="FunFam" id="4.10.1250.10:FF:000001">
    <property type="entry name" value="Aminomethyltransferase"/>
    <property type="match status" value="1"/>
</dbReference>
<feature type="binding site" evidence="8">
    <location>
        <position position="200"/>
    </location>
    <ligand>
        <name>substrate</name>
    </ligand>
</feature>
<comment type="similarity">
    <text evidence="1 7">Belongs to the GcvT family.</text>
</comment>
<dbReference type="Gene3D" id="3.30.1360.120">
    <property type="entry name" value="Probable tRNA modification gtpase trme, domain 1"/>
    <property type="match status" value="1"/>
</dbReference>
<dbReference type="Gene3D" id="3.30.70.1400">
    <property type="entry name" value="Aminomethyltransferase beta-barrel domains"/>
    <property type="match status" value="1"/>
</dbReference>
<dbReference type="RefSeq" id="WP_073166856.1">
    <property type="nucleotide sequence ID" value="NZ_FQUW01000037.1"/>
</dbReference>
<organism evidence="11 12">
    <name type="scientific">Desulfofundulus australicus DSM 11792</name>
    <dbReference type="NCBI Taxonomy" id="1121425"/>
    <lineage>
        <taxon>Bacteria</taxon>
        <taxon>Bacillati</taxon>
        <taxon>Bacillota</taxon>
        <taxon>Clostridia</taxon>
        <taxon>Eubacteriales</taxon>
        <taxon>Peptococcaceae</taxon>
        <taxon>Desulfofundulus</taxon>
    </lineage>
</organism>
<dbReference type="GO" id="GO:0008168">
    <property type="term" value="F:methyltransferase activity"/>
    <property type="evidence" value="ECO:0007669"/>
    <property type="project" value="UniProtKB-KW"/>
</dbReference>
<keyword evidence="11" id="KW-0489">Methyltransferase</keyword>
<dbReference type="GO" id="GO:0032259">
    <property type="term" value="P:methylation"/>
    <property type="evidence" value="ECO:0007669"/>
    <property type="project" value="UniProtKB-KW"/>
</dbReference>
<comment type="function">
    <text evidence="7">The glycine cleavage system catalyzes the degradation of glycine.</text>
</comment>
<dbReference type="EMBL" id="FQUW01000037">
    <property type="protein sequence ID" value="SHF53932.1"/>
    <property type="molecule type" value="Genomic_DNA"/>
</dbReference>
<dbReference type="Proteomes" id="UP000184196">
    <property type="component" value="Unassembled WGS sequence"/>
</dbReference>